<name>A0ABW3D1L3_9FLAO</name>
<protein>
    <submittedName>
        <fullName evidence="1">TerB family tellurite resistance protein</fullName>
    </submittedName>
</protein>
<organism evidence="1 2">
    <name type="scientific">Sungkyunkwania multivorans</name>
    <dbReference type="NCBI Taxonomy" id="1173618"/>
    <lineage>
        <taxon>Bacteria</taxon>
        <taxon>Pseudomonadati</taxon>
        <taxon>Bacteroidota</taxon>
        <taxon>Flavobacteriia</taxon>
        <taxon>Flavobacteriales</taxon>
        <taxon>Flavobacteriaceae</taxon>
        <taxon>Sungkyunkwania</taxon>
    </lineage>
</organism>
<comment type="caution">
    <text evidence="1">The sequence shown here is derived from an EMBL/GenBank/DDBJ whole genome shotgun (WGS) entry which is preliminary data.</text>
</comment>
<dbReference type="RefSeq" id="WP_386408559.1">
    <property type="nucleotide sequence ID" value="NZ_JBHTJH010000017.1"/>
</dbReference>
<reference evidence="2" key="1">
    <citation type="journal article" date="2019" name="Int. J. Syst. Evol. Microbiol.">
        <title>The Global Catalogue of Microorganisms (GCM) 10K type strain sequencing project: providing services to taxonomists for standard genome sequencing and annotation.</title>
        <authorList>
            <consortium name="The Broad Institute Genomics Platform"/>
            <consortium name="The Broad Institute Genome Sequencing Center for Infectious Disease"/>
            <person name="Wu L."/>
            <person name="Ma J."/>
        </authorList>
    </citation>
    <scope>NUCLEOTIDE SEQUENCE [LARGE SCALE GENOMIC DNA]</scope>
    <source>
        <strain evidence="2">CCUG 62952</strain>
    </source>
</reference>
<dbReference type="EMBL" id="JBHTJH010000017">
    <property type="protein sequence ID" value="MFD0862950.1"/>
    <property type="molecule type" value="Genomic_DNA"/>
</dbReference>
<dbReference type="Proteomes" id="UP001596978">
    <property type="component" value="Unassembled WGS sequence"/>
</dbReference>
<dbReference type="InterPro" id="IPR029024">
    <property type="entry name" value="TerB-like"/>
</dbReference>
<accession>A0ABW3D1L3</accession>
<dbReference type="Gene3D" id="1.10.3680.10">
    <property type="entry name" value="TerB-like"/>
    <property type="match status" value="1"/>
</dbReference>
<gene>
    <name evidence="1" type="ORF">ACFQ1M_12110</name>
</gene>
<sequence length="141" mass="16339">MSISEIYESGTQKNNLAHFVAMAGLAAVDGKINEQEHRVLSKFADKLNISEEQFNKIIDHPQDFNFSSPNTKEERLEYLFNLFKVVFADHDIDDQEVSLVRRYAIGLGCTTDMANQIIKKSIRIFRGDIDFEDYRYLLEKI</sequence>
<proteinExistence type="predicted"/>
<evidence type="ECO:0000313" key="1">
    <source>
        <dbReference type="EMBL" id="MFD0862950.1"/>
    </source>
</evidence>
<dbReference type="SUPFAM" id="SSF158682">
    <property type="entry name" value="TerB-like"/>
    <property type="match status" value="1"/>
</dbReference>
<dbReference type="CDD" id="cd07177">
    <property type="entry name" value="terB_like"/>
    <property type="match status" value="1"/>
</dbReference>
<evidence type="ECO:0000313" key="2">
    <source>
        <dbReference type="Proteomes" id="UP001596978"/>
    </source>
</evidence>
<keyword evidence="2" id="KW-1185">Reference proteome</keyword>